<sequence length="140" mass="15480">MISSELIDNTASTECTEAVLDILGMDNPESGQVSYMVFETKFDNKQLYCCWSGGNVVDNKVELTPVGVGALDALSRIDAETREGIEMFVLGSDSREALIDEIKLALAKVEDRSRVCFVGDVSGKLRDWLPEAFNVTNWQH</sequence>
<evidence type="ECO:0000313" key="2">
    <source>
        <dbReference type="Proteomes" id="UP000638014"/>
    </source>
</evidence>
<comment type="caution">
    <text evidence="1">The sequence shown here is derived from an EMBL/GenBank/DDBJ whole genome shotgun (WGS) entry which is preliminary data.</text>
</comment>
<reference evidence="1" key="1">
    <citation type="submission" date="2020-09" db="EMBL/GenBank/DDBJ databases">
        <title>A novel bacterium of genus Neiella, isolated from South China Sea.</title>
        <authorList>
            <person name="Huang H."/>
            <person name="Mo K."/>
            <person name="Hu Y."/>
        </authorList>
    </citation>
    <scope>NUCLEOTIDE SEQUENCE</scope>
    <source>
        <strain evidence="1">HB171785</strain>
    </source>
</reference>
<dbReference type="AlphaFoldDB" id="A0A8J6R1L9"/>
<evidence type="ECO:0000313" key="1">
    <source>
        <dbReference type="EMBL" id="MBD1387805.1"/>
    </source>
</evidence>
<dbReference type="RefSeq" id="WP_191142945.1">
    <property type="nucleotide sequence ID" value="NZ_JACXAF010000001.1"/>
</dbReference>
<proteinExistence type="predicted"/>
<gene>
    <name evidence="1" type="ORF">IC617_00045</name>
</gene>
<protein>
    <submittedName>
        <fullName evidence="1">Uncharacterized protein</fullName>
    </submittedName>
</protein>
<dbReference type="EMBL" id="JACXAF010000001">
    <property type="protein sequence ID" value="MBD1387805.1"/>
    <property type="molecule type" value="Genomic_DNA"/>
</dbReference>
<dbReference type="Proteomes" id="UP000638014">
    <property type="component" value="Unassembled WGS sequence"/>
</dbReference>
<keyword evidence="2" id="KW-1185">Reference proteome</keyword>
<organism evidence="1 2">
    <name type="scientific">Neiella litorisoli</name>
    <dbReference type="NCBI Taxonomy" id="2771431"/>
    <lineage>
        <taxon>Bacteria</taxon>
        <taxon>Pseudomonadati</taxon>
        <taxon>Pseudomonadota</taxon>
        <taxon>Gammaproteobacteria</taxon>
        <taxon>Alteromonadales</taxon>
        <taxon>Echinimonadaceae</taxon>
        <taxon>Neiella</taxon>
    </lineage>
</organism>
<name>A0A8J6R1L9_9GAMM</name>
<accession>A0A8J6R1L9</accession>